<keyword evidence="3 6" id="KW-0812">Transmembrane</keyword>
<dbReference type="InterPro" id="IPR023271">
    <property type="entry name" value="Aquaporin-like"/>
</dbReference>
<dbReference type="Pfam" id="PF00230">
    <property type="entry name" value="MIP"/>
    <property type="match status" value="1"/>
</dbReference>
<dbReference type="PANTHER" id="PTHR19139:SF199">
    <property type="entry name" value="MIP17260P"/>
    <property type="match status" value="1"/>
</dbReference>
<comment type="similarity">
    <text evidence="2 6">Belongs to the MIP/aquaporin (TC 1.A.8) family.</text>
</comment>
<gene>
    <name evidence="8" type="ORF">PROFUN_04257</name>
</gene>
<organism evidence="8 9">
    <name type="scientific">Planoprotostelium fungivorum</name>
    <dbReference type="NCBI Taxonomy" id="1890364"/>
    <lineage>
        <taxon>Eukaryota</taxon>
        <taxon>Amoebozoa</taxon>
        <taxon>Evosea</taxon>
        <taxon>Variosea</taxon>
        <taxon>Cavosteliida</taxon>
        <taxon>Cavosteliaceae</taxon>
        <taxon>Planoprotostelium</taxon>
    </lineage>
</organism>
<dbReference type="PANTHER" id="PTHR19139">
    <property type="entry name" value="AQUAPORIN TRANSPORTER"/>
    <property type="match status" value="1"/>
</dbReference>
<proteinExistence type="inferred from homology"/>
<sequence length="267" mass="29457">MFERKITRFGCRPADLKSWVFLWRAIVGEFVGTFILVYAGLGSILAGQEILYVAISWSLTISVLISVFGKISMALFNPIITMVFWLLKDITLFQALLSVIAQLLGSVTAASLHLVLWPLGDFHLREDSVSTTAEERNPYYLGCNFVGGDIKRGLISELVTSFVLVFLLLSLTHRSPDDELEHPQHLIVAMAIGGTVMAMTLIGGPITGASLNPARSFGPALVANYWSGHWVFWVGPTIGALLGFFGWYGFVRGSYINMEGEKSQIYK</sequence>
<evidence type="ECO:0000256" key="6">
    <source>
        <dbReference type="RuleBase" id="RU000477"/>
    </source>
</evidence>
<feature type="transmembrane region" description="Helical" evidence="7">
    <location>
        <begin position="90"/>
        <end position="116"/>
    </location>
</feature>
<evidence type="ECO:0000256" key="3">
    <source>
        <dbReference type="ARBA" id="ARBA00022692"/>
    </source>
</evidence>
<comment type="subcellular location">
    <subcellularLocation>
        <location evidence="1">Membrane</location>
        <topology evidence="1">Multi-pass membrane protein</topology>
    </subcellularLocation>
</comment>
<name>A0A2P6NUY2_9EUKA</name>
<evidence type="ECO:0000313" key="9">
    <source>
        <dbReference type="Proteomes" id="UP000241769"/>
    </source>
</evidence>
<protein>
    <submittedName>
        <fullName evidence="8">Aquaporin NIP3-1</fullName>
    </submittedName>
</protein>
<accession>A0A2P6NUY2</accession>
<evidence type="ECO:0000256" key="4">
    <source>
        <dbReference type="ARBA" id="ARBA00022989"/>
    </source>
</evidence>
<evidence type="ECO:0000256" key="7">
    <source>
        <dbReference type="SAM" id="Phobius"/>
    </source>
</evidence>
<feature type="transmembrane region" description="Helical" evidence="7">
    <location>
        <begin position="50"/>
        <end position="69"/>
    </location>
</feature>
<evidence type="ECO:0000313" key="8">
    <source>
        <dbReference type="EMBL" id="PRP87783.1"/>
    </source>
</evidence>
<dbReference type="SUPFAM" id="SSF81338">
    <property type="entry name" value="Aquaporin-like"/>
    <property type="match status" value="1"/>
</dbReference>
<evidence type="ECO:0000256" key="1">
    <source>
        <dbReference type="ARBA" id="ARBA00004141"/>
    </source>
</evidence>
<keyword evidence="6" id="KW-0813">Transport</keyword>
<dbReference type="OrthoDB" id="13694at2759"/>
<evidence type="ECO:0000256" key="5">
    <source>
        <dbReference type="ARBA" id="ARBA00023136"/>
    </source>
</evidence>
<dbReference type="Gene3D" id="1.20.1080.10">
    <property type="entry name" value="Glycerol uptake facilitator protein"/>
    <property type="match status" value="1"/>
</dbReference>
<dbReference type="EMBL" id="MDYQ01000017">
    <property type="protein sequence ID" value="PRP87783.1"/>
    <property type="molecule type" value="Genomic_DNA"/>
</dbReference>
<dbReference type="Proteomes" id="UP000241769">
    <property type="component" value="Unassembled WGS sequence"/>
</dbReference>
<feature type="transmembrane region" description="Helical" evidence="7">
    <location>
        <begin position="185"/>
        <end position="210"/>
    </location>
</feature>
<evidence type="ECO:0000256" key="2">
    <source>
        <dbReference type="ARBA" id="ARBA00006175"/>
    </source>
</evidence>
<keyword evidence="4 7" id="KW-1133">Transmembrane helix</keyword>
<comment type="caution">
    <text evidence="8">The sequence shown here is derived from an EMBL/GenBank/DDBJ whole genome shotgun (WGS) entry which is preliminary data.</text>
</comment>
<feature type="transmembrane region" description="Helical" evidence="7">
    <location>
        <begin position="154"/>
        <end position="173"/>
    </location>
</feature>
<dbReference type="InterPro" id="IPR000425">
    <property type="entry name" value="MIP"/>
</dbReference>
<dbReference type="PRINTS" id="PR00783">
    <property type="entry name" value="MINTRINSICP"/>
</dbReference>
<reference evidence="8 9" key="1">
    <citation type="journal article" date="2018" name="Genome Biol. Evol.">
        <title>Multiple Roots of Fruiting Body Formation in Amoebozoa.</title>
        <authorList>
            <person name="Hillmann F."/>
            <person name="Forbes G."/>
            <person name="Novohradska S."/>
            <person name="Ferling I."/>
            <person name="Riege K."/>
            <person name="Groth M."/>
            <person name="Westermann M."/>
            <person name="Marz M."/>
            <person name="Spaller T."/>
            <person name="Winckler T."/>
            <person name="Schaap P."/>
            <person name="Glockner G."/>
        </authorList>
    </citation>
    <scope>NUCLEOTIDE SEQUENCE [LARGE SCALE GENOMIC DNA]</scope>
    <source>
        <strain evidence="8 9">Jena</strain>
    </source>
</reference>
<feature type="transmembrane region" description="Helical" evidence="7">
    <location>
        <begin position="230"/>
        <end position="250"/>
    </location>
</feature>
<dbReference type="STRING" id="1890364.A0A2P6NUY2"/>
<feature type="transmembrane region" description="Helical" evidence="7">
    <location>
        <begin position="21"/>
        <end position="44"/>
    </location>
</feature>
<dbReference type="GO" id="GO:0015250">
    <property type="term" value="F:water channel activity"/>
    <property type="evidence" value="ECO:0007669"/>
    <property type="project" value="TreeGrafter"/>
</dbReference>
<dbReference type="InParanoid" id="A0A2P6NUY2"/>
<dbReference type="GO" id="GO:0005886">
    <property type="term" value="C:plasma membrane"/>
    <property type="evidence" value="ECO:0007669"/>
    <property type="project" value="TreeGrafter"/>
</dbReference>
<keyword evidence="9" id="KW-1185">Reference proteome</keyword>
<keyword evidence="5 7" id="KW-0472">Membrane</keyword>
<dbReference type="AlphaFoldDB" id="A0A2P6NUY2"/>
<dbReference type="InterPro" id="IPR034294">
    <property type="entry name" value="Aquaporin_transptr"/>
</dbReference>